<dbReference type="EMBL" id="CP010777">
    <property type="protein sequence ID" value="AKQ47332.1"/>
    <property type="molecule type" value="Genomic_DNA"/>
</dbReference>
<dbReference type="Gene3D" id="2.180.10.10">
    <property type="entry name" value="RHS repeat-associated core"/>
    <property type="match status" value="1"/>
</dbReference>
<proteinExistence type="predicted"/>
<dbReference type="AlphaFoldDB" id="A0A0H4VTR0"/>
<name>A0A0H4VTR0_9BACT</name>
<sequence length="257" mass="29295">MKTTLILILGLLIFQIAYSQEISKEEILKHGIETITVVDADGKRLIEFFNEKGVKVKAGEIEKDGTFILNEEYLYNASGQLDEVIRYNTEDGVHSTKKHQYNAQGQLIKAELFDGAEVDITWTYTYDTAGNRIKETTKSGTSGNSVTVYQYDSNSYLTQEDKSNNTIGKEEKVNYKYNDRRQLIEKKTKDYFSGTTITQSYEYNNEGKLKQLKDKSSNGVSMVIDYAYDEKGLLVSDTWKGSLSKEAYTTLYVVKKK</sequence>
<dbReference type="InterPro" id="IPR031325">
    <property type="entry name" value="RHS_repeat"/>
</dbReference>
<dbReference type="Pfam" id="PF05593">
    <property type="entry name" value="RHS_repeat"/>
    <property type="match status" value="1"/>
</dbReference>
<accession>A0A0H4VTR0</accession>
<evidence type="ECO:0008006" key="3">
    <source>
        <dbReference type="Google" id="ProtNLM"/>
    </source>
</evidence>
<reference evidence="1 2" key="1">
    <citation type="submission" date="2015-01" db="EMBL/GenBank/DDBJ databases">
        <title>Rufibacter sp./DG31D/ whole genome sequencing.</title>
        <authorList>
            <person name="Kim M.K."/>
            <person name="Srinivasan S."/>
            <person name="Lee J.-J."/>
        </authorList>
    </citation>
    <scope>NUCLEOTIDE SEQUENCE [LARGE SCALE GENOMIC DNA]</scope>
    <source>
        <strain evidence="1 2">DG31D</strain>
    </source>
</reference>
<dbReference type="RefSeq" id="WP_048922429.1">
    <property type="nucleotide sequence ID" value="NZ_CP010777.1"/>
</dbReference>
<dbReference type="Proteomes" id="UP000036458">
    <property type="component" value="Chromosome"/>
</dbReference>
<gene>
    <name evidence="1" type="ORF">TH63_19475</name>
</gene>
<dbReference type="KEGG" id="ruf:TH63_19475"/>
<evidence type="ECO:0000313" key="1">
    <source>
        <dbReference type="EMBL" id="AKQ47332.1"/>
    </source>
</evidence>
<organism evidence="1 2">
    <name type="scientific">Rufibacter radiotolerans</name>
    <dbReference type="NCBI Taxonomy" id="1379910"/>
    <lineage>
        <taxon>Bacteria</taxon>
        <taxon>Pseudomonadati</taxon>
        <taxon>Bacteroidota</taxon>
        <taxon>Cytophagia</taxon>
        <taxon>Cytophagales</taxon>
        <taxon>Hymenobacteraceae</taxon>
        <taxon>Rufibacter</taxon>
    </lineage>
</organism>
<dbReference type="InterPro" id="IPR050708">
    <property type="entry name" value="T6SS_VgrG/RHS"/>
</dbReference>
<dbReference type="InterPro" id="IPR006530">
    <property type="entry name" value="YD"/>
</dbReference>
<dbReference type="PATRIC" id="fig|1379910.4.peg.4243"/>
<dbReference type="STRING" id="1379910.TH63_19475"/>
<evidence type="ECO:0000313" key="2">
    <source>
        <dbReference type="Proteomes" id="UP000036458"/>
    </source>
</evidence>
<keyword evidence="2" id="KW-1185">Reference proteome</keyword>
<dbReference type="OrthoDB" id="9765204at2"/>
<dbReference type="PANTHER" id="PTHR32305">
    <property type="match status" value="1"/>
</dbReference>
<dbReference type="PANTHER" id="PTHR32305:SF15">
    <property type="entry name" value="PROTEIN RHSA-RELATED"/>
    <property type="match status" value="1"/>
</dbReference>
<dbReference type="NCBIfam" id="TIGR01643">
    <property type="entry name" value="YD_repeat_2x"/>
    <property type="match status" value="1"/>
</dbReference>
<protein>
    <recommendedName>
        <fullName evidence="3">YD repeat-containing protein</fullName>
    </recommendedName>
</protein>